<dbReference type="UniPathway" id="UPA00056">
    <property type="reaction ID" value="UER00093"/>
</dbReference>
<evidence type="ECO:0000313" key="5">
    <source>
        <dbReference type="Proteomes" id="UP000319263"/>
    </source>
</evidence>
<reference evidence="4 5" key="1">
    <citation type="submission" date="2019-07" db="EMBL/GenBank/DDBJ databases">
        <title>Microlunatus dokdonensis sp. nov. isolated from the rhizospheric soil of the wild plant Elymus tsukushiensis.</title>
        <authorList>
            <person name="Ghim S.-Y."/>
            <person name="Hwang Y.-J."/>
            <person name="Son J.-S."/>
            <person name="Shin J.-H."/>
        </authorList>
    </citation>
    <scope>NUCLEOTIDE SEQUENCE [LARGE SCALE GENOMIC DNA]</scope>
    <source>
        <strain evidence="4 5">KUDC0627</strain>
    </source>
</reference>
<keyword evidence="5" id="KW-1185">Reference proteome</keyword>
<comment type="function">
    <text evidence="3">Catalyzes the formation of 4-diphosphocytidyl-2-C-methyl-D-erythritol from CTP and 2-C-methyl-D-erythritol 4-phosphate (MEP).</text>
</comment>
<keyword evidence="1 3" id="KW-0808">Transferase</keyword>
<organism evidence="4 5">
    <name type="scientific">Microlunatus elymi</name>
    <dbReference type="NCBI Taxonomy" id="2596828"/>
    <lineage>
        <taxon>Bacteria</taxon>
        <taxon>Bacillati</taxon>
        <taxon>Actinomycetota</taxon>
        <taxon>Actinomycetes</taxon>
        <taxon>Propionibacteriales</taxon>
        <taxon>Propionibacteriaceae</taxon>
        <taxon>Microlunatus</taxon>
    </lineage>
</organism>
<dbReference type="HAMAP" id="MF_00108">
    <property type="entry name" value="IspD"/>
    <property type="match status" value="1"/>
</dbReference>
<dbReference type="InterPro" id="IPR001228">
    <property type="entry name" value="IspD"/>
</dbReference>
<dbReference type="PANTHER" id="PTHR32125:SF4">
    <property type="entry name" value="2-C-METHYL-D-ERYTHRITOL 4-PHOSPHATE CYTIDYLYLTRANSFERASE, CHLOROPLASTIC"/>
    <property type="match status" value="1"/>
</dbReference>
<dbReference type="GO" id="GO:0019288">
    <property type="term" value="P:isopentenyl diphosphate biosynthetic process, methylerythritol 4-phosphate pathway"/>
    <property type="evidence" value="ECO:0007669"/>
    <property type="project" value="UniProtKB-UniRule"/>
</dbReference>
<dbReference type="InterPro" id="IPR034683">
    <property type="entry name" value="IspD/TarI"/>
</dbReference>
<dbReference type="RefSeq" id="WP_143988129.1">
    <property type="nucleotide sequence ID" value="NZ_CP041692.1"/>
</dbReference>
<dbReference type="NCBIfam" id="TIGR00453">
    <property type="entry name" value="ispD"/>
    <property type="match status" value="1"/>
</dbReference>
<evidence type="ECO:0000256" key="1">
    <source>
        <dbReference type="ARBA" id="ARBA00022679"/>
    </source>
</evidence>
<feature type="site" description="Positions MEP for the nucleophilic attack" evidence="3">
    <location>
        <position position="220"/>
    </location>
</feature>
<dbReference type="SUPFAM" id="SSF53448">
    <property type="entry name" value="Nucleotide-diphospho-sugar transferases"/>
    <property type="match status" value="1"/>
</dbReference>
<feature type="site" description="Transition state stabilizer" evidence="3">
    <location>
        <position position="31"/>
    </location>
</feature>
<dbReference type="Proteomes" id="UP000319263">
    <property type="component" value="Chromosome"/>
</dbReference>
<dbReference type="InterPro" id="IPR029044">
    <property type="entry name" value="Nucleotide-diphossugar_trans"/>
</dbReference>
<feature type="site" description="Positions MEP for the nucleophilic attack" evidence="3">
    <location>
        <position position="166"/>
    </location>
</feature>
<dbReference type="EMBL" id="CP041692">
    <property type="protein sequence ID" value="QDP98187.1"/>
    <property type="molecule type" value="Genomic_DNA"/>
</dbReference>
<dbReference type="OrthoDB" id="9802561at2"/>
<gene>
    <name evidence="3 4" type="primary">ispD</name>
    <name evidence="4" type="ORF">FOE78_21825</name>
</gene>
<dbReference type="EC" id="2.7.7.60" evidence="3"/>
<dbReference type="PANTHER" id="PTHR32125">
    <property type="entry name" value="2-C-METHYL-D-ERYTHRITOL 4-PHOSPHATE CYTIDYLYLTRANSFERASE, CHLOROPLASTIC"/>
    <property type="match status" value="1"/>
</dbReference>
<name>A0A516Q413_9ACTN</name>
<dbReference type="GO" id="GO:0050518">
    <property type="term" value="F:2-C-methyl-D-erythritol 4-phosphate cytidylyltransferase activity"/>
    <property type="evidence" value="ECO:0007669"/>
    <property type="project" value="UniProtKB-UniRule"/>
</dbReference>
<dbReference type="Pfam" id="PF01128">
    <property type="entry name" value="IspD"/>
    <property type="match status" value="1"/>
</dbReference>
<evidence type="ECO:0000256" key="2">
    <source>
        <dbReference type="ARBA" id="ARBA00022695"/>
    </source>
</evidence>
<dbReference type="CDD" id="cd02516">
    <property type="entry name" value="CDP-ME_synthetase"/>
    <property type="match status" value="1"/>
</dbReference>
<keyword evidence="3" id="KW-0414">Isoprene biosynthesis</keyword>
<accession>A0A516Q413</accession>
<keyword evidence="2 3" id="KW-0548">Nucleotidyltransferase</keyword>
<dbReference type="KEGG" id="mik:FOE78_21825"/>
<comment type="similarity">
    <text evidence="3">Belongs to the IspD/TarI cytidylyltransferase family. IspD subfamily.</text>
</comment>
<proteinExistence type="inferred from homology"/>
<feature type="site" description="Transition state stabilizer" evidence="3">
    <location>
        <position position="24"/>
    </location>
</feature>
<dbReference type="AlphaFoldDB" id="A0A516Q413"/>
<evidence type="ECO:0000313" key="4">
    <source>
        <dbReference type="EMBL" id="QDP98187.1"/>
    </source>
</evidence>
<dbReference type="InterPro" id="IPR050088">
    <property type="entry name" value="IspD/TarI_cytidylyltransf_bact"/>
</dbReference>
<evidence type="ECO:0000256" key="3">
    <source>
        <dbReference type="HAMAP-Rule" id="MF_00108"/>
    </source>
</evidence>
<protein>
    <recommendedName>
        <fullName evidence="3">2-C-methyl-D-erythritol 4-phosphate cytidylyltransferase</fullName>
        <ecNumber evidence="3">2.7.7.60</ecNumber>
    </recommendedName>
    <alternativeName>
        <fullName evidence="3">4-diphosphocytidyl-2C-methyl-D-erythritol synthase</fullName>
    </alternativeName>
    <alternativeName>
        <fullName evidence="3">MEP cytidylyltransferase</fullName>
        <shortName evidence="3">MCT</shortName>
    </alternativeName>
</protein>
<dbReference type="Gene3D" id="3.90.550.10">
    <property type="entry name" value="Spore Coat Polysaccharide Biosynthesis Protein SpsA, Chain A"/>
    <property type="match status" value="1"/>
</dbReference>
<comment type="pathway">
    <text evidence="3">Isoprenoid biosynthesis; isopentenyl diphosphate biosynthesis via DXP pathway; isopentenyl diphosphate from 1-deoxy-D-xylulose 5-phosphate: step 2/6.</text>
</comment>
<sequence>MITSPSAQDTSFGAIVVAAGAGTRFGAERPKALLELAGRPLVRHAAESMLAAGAVRLIVVIPDGGADGFARALHGLAVDALVTGGAERTDSVRNGLAALAASEDRPPIVLITDAARPLVPLQVTRRVVAAVAAGAPAVVPAVPVTDTIRELTGPQDDGHGSRMLDRSMLRAVQTPQGFDLETLLAAYRRLGADVITDDAGVCERAGHPITLVDGDSASFKITHPPDLALAEIMINNERQVR</sequence>
<comment type="catalytic activity">
    <reaction evidence="3">
        <text>2-C-methyl-D-erythritol 4-phosphate + CTP + H(+) = 4-CDP-2-C-methyl-D-erythritol + diphosphate</text>
        <dbReference type="Rhea" id="RHEA:13429"/>
        <dbReference type="ChEBI" id="CHEBI:15378"/>
        <dbReference type="ChEBI" id="CHEBI:33019"/>
        <dbReference type="ChEBI" id="CHEBI:37563"/>
        <dbReference type="ChEBI" id="CHEBI:57823"/>
        <dbReference type="ChEBI" id="CHEBI:58262"/>
        <dbReference type="EC" id="2.7.7.60"/>
    </reaction>
</comment>